<evidence type="ECO:0000256" key="6">
    <source>
        <dbReference type="RuleBase" id="RU367044"/>
    </source>
</evidence>
<evidence type="ECO:0000313" key="7">
    <source>
        <dbReference type="EMBL" id="KAK7852822.1"/>
    </source>
</evidence>
<dbReference type="PANTHER" id="PTHR31232">
    <property type="match status" value="1"/>
</dbReference>
<gene>
    <name evidence="7" type="primary">SPH4_2</name>
    <name evidence="7" type="ORF">CFP56_037736</name>
</gene>
<comment type="subcellular location">
    <subcellularLocation>
        <location evidence="1 6">Secreted</location>
    </subcellularLocation>
</comment>
<dbReference type="GO" id="GO:0060320">
    <property type="term" value="P:rejection of self pollen"/>
    <property type="evidence" value="ECO:0007669"/>
    <property type="project" value="UniProtKB-KW"/>
</dbReference>
<comment type="similarity">
    <text evidence="2 6">Belongs to the plant self-incompatibility (S1) protein family.</text>
</comment>
<protein>
    <recommendedName>
        <fullName evidence="6">S-protein homolog</fullName>
    </recommendedName>
</protein>
<dbReference type="Pfam" id="PF05938">
    <property type="entry name" value="Self-incomp_S1"/>
    <property type="match status" value="1"/>
</dbReference>
<accession>A0AAW0LQ35</accession>
<sequence length="99" mass="11449">MCEALDLKITNNLENCSVLTIHCRSKNDDLGIHALPIGGIFEFHFEPRFLFPNTQFYCSMDWIGTSHYFVMTLETILETTFSKLIGRKLDMYKGTFFLG</sequence>
<keyword evidence="8" id="KW-1185">Reference proteome</keyword>
<comment type="caution">
    <text evidence="7">The sequence shown here is derived from an EMBL/GenBank/DDBJ whole genome shotgun (WGS) entry which is preliminary data.</text>
</comment>
<organism evidence="7 8">
    <name type="scientific">Quercus suber</name>
    <name type="common">Cork oak</name>
    <dbReference type="NCBI Taxonomy" id="58331"/>
    <lineage>
        <taxon>Eukaryota</taxon>
        <taxon>Viridiplantae</taxon>
        <taxon>Streptophyta</taxon>
        <taxon>Embryophyta</taxon>
        <taxon>Tracheophyta</taxon>
        <taxon>Spermatophyta</taxon>
        <taxon>Magnoliopsida</taxon>
        <taxon>eudicotyledons</taxon>
        <taxon>Gunneridae</taxon>
        <taxon>Pentapetalae</taxon>
        <taxon>rosids</taxon>
        <taxon>fabids</taxon>
        <taxon>Fagales</taxon>
        <taxon>Fagaceae</taxon>
        <taxon>Quercus</taxon>
    </lineage>
</organism>
<evidence type="ECO:0000256" key="4">
    <source>
        <dbReference type="ARBA" id="ARBA00022525"/>
    </source>
</evidence>
<dbReference type="AlphaFoldDB" id="A0AAW0LQ35"/>
<proteinExistence type="inferred from homology"/>
<keyword evidence="4 6" id="KW-0964">Secreted</keyword>
<evidence type="ECO:0000256" key="5">
    <source>
        <dbReference type="ARBA" id="ARBA00022729"/>
    </source>
</evidence>
<dbReference type="InterPro" id="IPR010264">
    <property type="entry name" value="Self-incomp_S1"/>
</dbReference>
<evidence type="ECO:0000256" key="1">
    <source>
        <dbReference type="ARBA" id="ARBA00004613"/>
    </source>
</evidence>
<keyword evidence="5" id="KW-0732">Signal</keyword>
<evidence type="ECO:0000256" key="3">
    <source>
        <dbReference type="ARBA" id="ARBA00022471"/>
    </source>
</evidence>
<dbReference type="GO" id="GO:0005576">
    <property type="term" value="C:extracellular region"/>
    <property type="evidence" value="ECO:0007669"/>
    <property type="project" value="UniProtKB-SubCell"/>
</dbReference>
<name>A0AAW0LQ35_QUESU</name>
<dbReference type="Proteomes" id="UP000237347">
    <property type="component" value="Unassembled WGS sequence"/>
</dbReference>
<dbReference type="PANTHER" id="PTHR31232:SF149">
    <property type="entry name" value="S-PROTEIN HOMOLOG"/>
    <property type="match status" value="1"/>
</dbReference>
<keyword evidence="3 6" id="KW-0713">Self-incompatibility</keyword>
<reference evidence="7 8" key="1">
    <citation type="journal article" date="2018" name="Sci. Data">
        <title>The draft genome sequence of cork oak.</title>
        <authorList>
            <person name="Ramos A.M."/>
            <person name="Usie A."/>
            <person name="Barbosa P."/>
            <person name="Barros P.M."/>
            <person name="Capote T."/>
            <person name="Chaves I."/>
            <person name="Simoes F."/>
            <person name="Abreu I."/>
            <person name="Carrasquinho I."/>
            <person name="Faro C."/>
            <person name="Guimaraes J.B."/>
            <person name="Mendonca D."/>
            <person name="Nobrega F."/>
            <person name="Rodrigues L."/>
            <person name="Saibo N.J.M."/>
            <person name="Varela M.C."/>
            <person name="Egas C."/>
            <person name="Matos J."/>
            <person name="Miguel C.M."/>
            <person name="Oliveira M.M."/>
            <person name="Ricardo C.P."/>
            <person name="Goncalves S."/>
        </authorList>
    </citation>
    <scope>NUCLEOTIDE SEQUENCE [LARGE SCALE GENOMIC DNA]</scope>
    <source>
        <strain evidence="8">cv. HL8</strain>
    </source>
</reference>
<evidence type="ECO:0000256" key="2">
    <source>
        <dbReference type="ARBA" id="ARBA00005581"/>
    </source>
</evidence>
<evidence type="ECO:0000313" key="8">
    <source>
        <dbReference type="Proteomes" id="UP000237347"/>
    </source>
</evidence>
<dbReference type="EMBL" id="PKMF04000071">
    <property type="protein sequence ID" value="KAK7852822.1"/>
    <property type="molecule type" value="Genomic_DNA"/>
</dbReference>